<evidence type="ECO:0000256" key="7">
    <source>
        <dbReference type="SAM" id="MobiDB-lite"/>
    </source>
</evidence>
<evidence type="ECO:0000259" key="10">
    <source>
        <dbReference type="PROSITE" id="PS50929"/>
    </source>
</evidence>
<feature type="transmembrane region" description="Helical" evidence="8">
    <location>
        <begin position="137"/>
        <end position="160"/>
    </location>
</feature>
<keyword evidence="3" id="KW-0547">Nucleotide-binding</keyword>
<reference evidence="12" key="1">
    <citation type="submission" date="2016-10" db="EMBL/GenBank/DDBJ databases">
        <authorList>
            <person name="Varghese N."/>
            <person name="Submissions S."/>
        </authorList>
    </citation>
    <scope>NUCLEOTIDE SEQUENCE [LARGE SCALE GENOMIC DNA]</scope>
    <source>
        <strain evidence="12">CGMCC 1.6489</strain>
    </source>
</reference>
<organism evidence="11 12">
    <name type="scientific">Marinobacter segnicrescens</name>
    <dbReference type="NCBI Taxonomy" id="430453"/>
    <lineage>
        <taxon>Bacteria</taxon>
        <taxon>Pseudomonadati</taxon>
        <taxon>Pseudomonadota</taxon>
        <taxon>Gammaproteobacteria</taxon>
        <taxon>Pseudomonadales</taxon>
        <taxon>Marinobacteraceae</taxon>
        <taxon>Marinobacter</taxon>
    </lineage>
</organism>
<evidence type="ECO:0000256" key="8">
    <source>
        <dbReference type="SAM" id="Phobius"/>
    </source>
</evidence>
<dbReference type="InterPro" id="IPR014223">
    <property type="entry name" value="ABC_CydC/D"/>
</dbReference>
<dbReference type="InterPro" id="IPR036640">
    <property type="entry name" value="ABC1_TM_sf"/>
</dbReference>
<dbReference type="SUPFAM" id="SSF52540">
    <property type="entry name" value="P-loop containing nucleoside triphosphate hydrolases"/>
    <property type="match status" value="1"/>
</dbReference>
<feature type="domain" description="ABC transmembrane type-1" evidence="10">
    <location>
        <begin position="19"/>
        <end position="308"/>
    </location>
</feature>
<dbReference type="InterPro" id="IPR003593">
    <property type="entry name" value="AAA+_ATPase"/>
</dbReference>
<keyword evidence="5 8" id="KW-1133">Transmembrane helix</keyword>
<dbReference type="GO" id="GO:0005524">
    <property type="term" value="F:ATP binding"/>
    <property type="evidence" value="ECO:0007669"/>
    <property type="project" value="UniProtKB-KW"/>
</dbReference>
<dbReference type="PANTHER" id="PTHR24221">
    <property type="entry name" value="ATP-BINDING CASSETTE SUB-FAMILY B"/>
    <property type="match status" value="1"/>
</dbReference>
<dbReference type="GO" id="GO:0016887">
    <property type="term" value="F:ATP hydrolysis activity"/>
    <property type="evidence" value="ECO:0007669"/>
    <property type="project" value="InterPro"/>
</dbReference>
<dbReference type="InterPro" id="IPR011527">
    <property type="entry name" value="ABC1_TM_dom"/>
</dbReference>
<dbReference type="PROSITE" id="PS00211">
    <property type="entry name" value="ABC_TRANSPORTER_1"/>
    <property type="match status" value="1"/>
</dbReference>
<protein>
    <submittedName>
        <fullName evidence="11">ATP-binding cassette, subfamily C, CydC</fullName>
    </submittedName>
</protein>
<feature type="transmembrane region" description="Helical" evidence="8">
    <location>
        <begin position="247"/>
        <end position="269"/>
    </location>
</feature>
<dbReference type="Proteomes" id="UP000198762">
    <property type="component" value="Unassembled WGS sequence"/>
</dbReference>
<dbReference type="SMART" id="SM00382">
    <property type="entry name" value="AAA"/>
    <property type="match status" value="1"/>
</dbReference>
<keyword evidence="12" id="KW-1185">Reference proteome</keyword>
<keyword evidence="2 8" id="KW-0812">Transmembrane</keyword>
<name>A0A1I0D4Y0_9GAMM</name>
<feature type="region of interest" description="Disordered" evidence="7">
    <location>
        <begin position="316"/>
        <end position="336"/>
    </location>
</feature>
<evidence type="ECO:0000259" key="9">
    <source>
        <dbReference type="PROSITE" id="PS50893"/>
    </source>
</evidence>
<evidence type="ECO:0000256" key="1">
    <source>
        <dbReference type="ARBA" id="ARBA00004651"/>
    </source>
</evidence>
<comment type="subcellular location">
    <subcellularLocation>
        <location evidence="1">Cell membrane</location>
        <topology evidence="1">Multi-pass membrane protein</topology>
    </subcellularLocation>
</comment>
<gene>
    <name evidence="11" type="ORF">SAMN04487962_106151</name>
</gene>
<dbReference type="InterPro" id="IPR027417">
    <property type="entry name" value="P-loop_NTPase"/>
</dbReference>
<dbReference type="InterPro" id="IPR039421">
    <property type="entry name" value="Type_1_exporter"/>
</dbReference>
<evidence type="ECO:0000256" key="5">
    <source>
        <dbReference type="ARBA" id="ARBA00022989"/>
    </source>
</evidence>
<feature type="domain" description="ABC transporter" evidence="9">
    <location>
        <begin position="337"/>
        <end position="547"/>
    </location>
</feature>
<evidence type="ECO:0000256" key="2">
    <source>
        <dbReference type="ARBA" id="ARBA00022692"/>
    </source>
</evidence>
<feature type="transmembrane region" description="Helical" evidence="8">
    <location>
        <begin position="18"/>
        <end position="36"/>
    </location>
</feature>
<evidence type="ECO:0000313" key="12">
    <source>
        <dbReference type="Proteomes" id="UP000198762"/>
    </source>
</evidence>
<keyword evidence="6 8" id="KW-0472">Membrane</keyword>
<dbReference type="EMBL" id="FOHZ01000006">
    <property type="protein sequence ID" value="SET27210.1"/>
    <property type="molecule type" value="Genomic_DNA"/>
</dbReference>
<dbReference type="NCBIfam" id="TIGR02868">
    <property type="entry name" value="CydC"/>
    <property type="match status" value="1"/>
</dbReference>
<feature type="transmembrane region" description="Helical" evidence="8">
    <location>
        <begin position="166"/>
        <end position="184"/>
    </location>
</feature>
<dbReference type="Gene3D" id="1.20.1560.10">
    <property type="entry name" value="ABC transporter type 1, transmembrane domain"/>
    <property type="match status" value="1"/>
</dbReference>
<dbReference type="OrthoDB" id="9802264at2"/>
<dbReference type="PROSITE" id="PS50893">
    <property type="entry name" value="ABC_TRANSPORTER_2"/>
    <property type="match status" value="1"/>
</dbReference>
<evidence type="ECO:0000313" key="11">
    <source>
        <dbReference type="EMBL" id="SET27210.1"/>
    </source>
</evidence>
<dbReference type="AlphaFoldDB" id="A0A1I0D4Y0"/>
<dbReference type="RefSeq" id="WP_091850484.1">
    <property type="nucleotide sequence ID" value="NZ_FOHZ01000006.1"/>
</dbReference>
<dbReference type="SUPFAM" id="SSF90123">
    <property type="entry name" value="ABC transporter transmembrane region"/>
    <property type="match status" value="1"/>
</dbReference>
<dbReference type="GO" id="GO:0034040">
    <property type="term" value="F:ATPase-coupled lipid transmembrane transporter activity"/>
    <property type="evidence" value="ECO:0007669"/>
    <property type="project" value="TreeGrafter"/>
</dbReference>
<evidence type="ECO:0000256" key="6">
    <source>
        <dbReference type="ARBA" id="ARBA00023136"/>
    </source>
</evidence>
<dbReference type="InterPro" id="IPR017871">
    <property type="entry name" value="ABC_transporter-like_CS"/>
</dbReference>
<dbReference type="PANTHER" id="PTHR24221:SF654">
    <property type="entry name" value="ATP-BINDING CASSETTE SUB-FAMILY B MEMBER 6"/>
    <property type="match status" value="1"/>
</dbReference>
<proteinExistence type="predicted"/>
<evidence type="ECO:0000256" key="3">
    <source>
        <dbReference type="ARBA" id="ARBA00022741"/>
    </source>
</evidence>
<sequence length="547" mass="58644">MNELRPWVELIAARWRRLLVGGLLMFATVLAGIGLLALSGWFITATALTGLLLAAGVAAQLDIYTPGGGIRFFALARTVSRYLERVYNHDTVLRLLADVRVTLFSRLTMTRPNRVGAKRPADWLNRLIADIDALDTLYLQLVAPPGLALAGLLLAGLVMAMVAPPLIWSLVPLALLPLVLYLLARHTLAPSRNQGEQAEALRGRFVDVIEGNAELQAAHLWSREADALLHNSRTLDNTRLLVERQAAMANGLTLMAVQLASVIAMLTGLSLWRSGELSGPVALLFTLAVLGLGEAFTGLPAAFSRLGATLGAAGRLNGEGESRSPGDSGPHPGPGNLQFADLVVEQNGEALMRPVSLELPEGGRLALIGRSGAGKSTMLDVLAGLNDNWHGELKLAGRALDPASTRDWRSGVSYLTQRTHLFSDTVAANLRIAKPEAADQELNAVLAAVALTPLLERLPNGLYSMIGEQGRRLSGGERRRLALARALLRPSWLLLLDEPFTGLDSATIEQIRVSMEPWLQGRTCVFAGHNTAALPGTDIQLNLDGSQ</sequence>
<feature type="transmembrane region" description="Helical" evidence="8">
    <location>
        <begin position="281"/>
        <end position="303"/>
    </location>
</feature>
<dbReference type="GO" id="GO:0045454">
    <property type="term" value="P:cell redox homeostasis"/>
    <property type="evidence" value="ECO:0007669"/>
    <property type="project" value="InterPro"/>
</dbReference>
<dbReference type="GO" id="GO:0005886">
    <property type="term" value="C:plasma membrane"/>
    <property type="evidence" value="ECO:0007669"/>
    <property type="project" value="UniProtKB-SubCell"/>
</dbReference>
<dbReference type="Pfam" id="PF00005">
    <property type="entry name" value="ABC_tran"/>
    <property type="match status" value="1"/>
</dbReference>
<dbReference type="GO" id="GO:0034775">
    <property type="term" value="P:glutathione transmembrane transport"/>
    <property type="evidence" value="ECO:0007669"/>
    <property type="project" value="InterPro"/>
</dbReference>
<dbReference type="InterPro" id="IPR003439">
    <property type="entry name" value="ABC_transporter-like_ATP-bd"/>
</dbReference>
<evidence type="ECO:0000256" key="4">
    <source>
        <dbReference type="ARBA" id="ARBA00022840"/>
    </source>
</evidence>
<dbReference type="Gene3D" id="3.40.50.300">
    <property type="entry name" value="P-loop containing nucleotide triphosphate hydrolases"/>
    <property type="match status" value="1"/>
</dbReference>
<dbReference type="PROSITE" id="PS50929">
    <property type="entry name" value="ABC_TM1F"/>
    <property type="match status" value="1"/>
</dbReference>
<dbReference type="GO" id="GO:0140359">
    <property type="term" value="F:ABC-type transporter activity"/>
    <property type="evidence" value="ECO:0007669"/>
    <property type="project" value="InterPro"/>
</dbReference>
<keyword evidence="4 11" id="KW-0067">ATP-binding</keyword>
<accession>A0A1I0D4Y0</accession>
<dbReference type="STRING" id="430453.SAMN04487962_106151"/>